<evidence type="ECO:0000313" key="2">
    <source>
        <dbReference type="Proteomes" id="UP001050975"/>
    </source>
</evidence>
<reference evidence="1" key="1">
    <citation type="submission" date="2019-10" db="EMBL/GenBank/DDBJ databases">
        <title>Draft genome sequece of Microseira wollei NIES-4236.</title>
        <authorList>
            <person name="Yamaguchi H."/>
            <person name="Suzuki S."/>
            <person name="Kawachi M."/>
        </authorList>
    </citation>
    <scope>NUCLEOTIDE SEQUENCE</scope>
    <source>
        <strain evidence="1">NIES-4236</strain>
    </source>
</reference>
<keyword evidence="2" id="KW-1185">Reference proteome</keyword>
<dbReference type="Proteomes" id="UP001050975">
    <property type="component" value="Unassembled WGS sequence"/>
</dbReference>
<organism evidence="1 2">
    <name type="scientific">Microseira wollei NIES-4236</name>
    <dbReference type="NCBI Taxonomy" id="2530354"/>
    <lineage>
        <taxon>Bacteria</taxon>
        <taxon>Bacillati</taxon>
        <taxon>Cyanobacteriota</taxon>
        <taxon>Cyanophyceae</taxon>
        <taxon>Oscillatoriophycideae</taxon>
        <taxon>Aerosakkonematales</taxon>
        <taxon>Aerosakkonemataceae</taxon>
        <taxon>Microseira</taxon>
    </lineage>
</organism>
<sequence length="72" mass="8128">MESRDTASVSFATSAKVFSCRVPTMLYCKTLHYEKISSSEEVKGIDLDLLLRSINMVSHVDAIKMFQQALQK</sequence>
<protein>
    <submittedName>
        <fullName evidence="1">Uncharacterized protein</fullName>
    </submittedName>
</protein>
<proteinExistence type="predicted"/>
<accession>A0AAV3X104</accession>
<gene>
    <name evidence="1" type="ORF">MiSe_11270</name>
</gene>
<dbReference type="AlphaFoldDB" id="A0AAV3X104"/>
<comment type="caution">
    <text evidence="1">The sequence shown here is derived from an EMBL/GenBank/DDBJ whole genome shotgun (WGS) entry which is preliminary data.</text>
</comment>
<name>A0AAV3X104_9CYAN</name>
<evidence type="ECO:0000313" key="1">
    <source>
        <dbReference type="EMBL" id="GET36377.1"/>
    </source>
</evidence>
<dbReference type="EMBL" id="BLAY01000012">
    <property type="protein sequence ID" value="GET36377.1"/>
    <property type="molecule type" value="Genomic_DNA"/>
</dbReference>